<organism evidence="1">
    <name type="scientific">Xenorhabdus szentirmaii</name>
    <dbReference type="NCBI Taxonomy" id="290112"/>
    <lineage>
        <taxon>Bacteria</taxon>
        <taxon>Pseudomonadati</taxon>
        <taxon>Pseudomonadota</taxon>
        <taxon>Gammaproteobacteria</taxon>
        <taxon>Enterobacterales</taxon>
        <taxon>Morganellaceae</taxon>
        <taxon>Xenorhabdus</taxon>
    </lineage>
</organism>
<dbReference type="RefSeq" id="WP_156935855.1">
    <property type="nucleotide sequence ID" value="NZ_CAWNPE010000001.1"/>
</dbReference>
<dbReference type="GeneID" id="97127017"/>
<evidence type="ECO:0000313" key="1">
    <source>
        <dbReference type="EMBL" id="MBD2801670.1"/>
    </source>
</evidence>
<accession>A0AAW3YU76</accession>
<dbReference type="AlphaFoldDB" id="A0AAW3YU76"/>
<proteinExistence type="predicted"/>
<gene>
    <name evidence="1" type="ORF">ID854_14760</name>
</gene>
<reference evidence="1" key="1">
    <citation type="submission" date="2020-09" db="EMBL/GenBank/DDBJ databases">
        <authorList>
            <person name="Palma L."/>
            <person name="Caballero P."/>
            <person name="Berry C."/>
            <person name="Del Valle E."/>
        </authorList>
    </citation>
    <scope>NUCLEOTIDE SEQUENCE</scope>
    <source>
        <strain evidence="1">M</strain>
    </source>
</reference>
<dbReference type="Proteomes" id="UP001193920">
    <property type="component" value="Unassembled WGS sequence"/>
</dbReference>
<reference evidence="1" key="2">
    <citation type="journal article" date="2024" name="Toxins">
        <title>Genome Sequence Analysis of Native Xenorhabdus Strains Isolated from Entomopathogenic Nematodes in Argentina.</title>
        <authorList>
            <person name="Palma L."/>
            <person name="Frizzo L."/>
            <person name="Kaiser S."/>
            <person name="Berry C."/>
            <person name="Caballero P."/>
            <person name="Bode H.B."/>
            <person name="Del Valle E.E."/>
        </authorList>
    </citation>
    <scope>NUCLEOTIDE SEQUENCE</scope>
    <source>
        <strain evidence="1">M</strain>
    </source>
</reference>
<name>A0AAW3YU76_9GAMM</name>
<protein>
    <submittedName>
        <fullName evidence="1">Uncharacterized protein</fullName>
    </submittedName>
</protein>
<comment type="caution">
    <text evidence="1">The sequence shown here is derived from an EMBL/GenBank/DDBJ whole genome shotgun (WGS) entry which is preliminary data.</text>
</comment>
<sequence length="51" mass="6085">MYKWDIPESYSNKNIGEYQYDTVDYLPNNNSIPIISNRLKVFFEKNLPKIA</sequence>
<dbReference type="EMBL" id="JACXBF010000382">
    <property type="protein sequence ID" value="MBD2801670.1"/>
    <property type="molecule type" value="Genomic_DNA"/>
</dbReference>